<dbReference type="Gene3D" id="3.40.50.360">
    <property type="match status" value="1"/>
</dbReference>
<dbReference type="InterPro" id="IPR052200">
    <property type="entry name" value="Protoporphyrinogen_IX_DH"/>
</dbReference>
<dbReference type="OrthoDB" id="129384at2"/>
<organism evidence="2 3">
    <name type="scientific">Citricoccus muralis</name>
    <dbReference type="NCBI Taxonomy" id="169134"/>
    <lineage>
        <taxon>Bacteria</taxon>
        <taxon>Bacillati</taxon>
        <taxon>Actinomycetota</taxon>
        <taxon>Actinomycetes</taxon>
        <taxon>Micrococcales</taxon>
        <taxon>Micrococcaceae</taxon>
        <taxon>Citricoccus</taxon>
    </lineage>
</organism>
<dbReference type="InterPro" id="IPR008254">
    <property type="entry name" value="Flavodoxin/NO_synth"/>
</dbReference>
<dbReference type="InterPro" id="IPR029039">
    <property type="entry name" value="Flavoprotein-like_sf"/>
</dbReference>
<dbReference type="Proteomes" id="UP000256727">
    <property type="component" value="Unassembled WGS sequence"/>
</dbReference>
<protein>
    <submittedName>
        <fullName evidence="2">Menaquinone-dependent protoporphyrinogen oxidase</fullName>
    </submittedName>
</protein>
<dbReference type="PANTHER" id="PTHR38030">
    <property type="entry name" value="PROTOPORPHYRINOGEN IX DEHYDROGENASE [MENAQUINONE]"/>
    <property type="match status" value="1"/>
</dbReference>
<evidence type="ECO:0000259" key="1">
    <source>
        <dbReference type="PROSITE" id="PS50902"/>
    </source>
</evidence>
<dbReference type="AlphaFoldDB" id="A0A3D9LG61"/>
<dbReference type="InterPro" id="IPR026816">
    <property type="entry name" value="Flavodoxin_dom"/>
</dbReference>
<accession>A0A3D9LG61</accession>
<dbReference type="PROSITE" id="PS50902">
    <property type="entry name" value="FLAVODOXIN_LIKE"/>
    <property type="match status" value="1"/>
</dbReference>
<proteinExistence type="predicted"/>
<dbReference type="RefSeq" id="WP_115932093.1">
    <property type="nucleotide sequence ID" value="NZ_QREH01000001.1"/>
</dbReference>
<evidence type="ECO:0000313" key="3">
    <source>
        <dbReference type="Proteomes" id="UP000256727"/>
    </source>
</evidence>
<keyword evidence="3" id="KW-1185">Reference proteome</keyword>
<dbReference type="PANTHER" id="PTHR38030:SF2">
    <property type="entry name" value="PROTOPORPHYRINOGEN IX DEHYDROGENASE [QUINONE]"/>
    <property type="match status" value="1"/>
</dbReference>
<evidence type="ECO:0000313" key="2">
    <source>
        <dbReference type="EMBL" id="REE04103.1"/>
    </source>
</evidence>
<sequence>MTTLVVASSQHGSTREIAERIAQVLRVNKGVTTVVEHPKDAPKWLATVEAVVVALPIYRDALDKTGKAFLDTHRAELADKSLFILASGAAPSINPRLQATIDSYGPRDTAYLRGALTEEKLGFLDKLSLKLVKGQYGDFRNWDAIEAWGKSLSDRGAH</sequence>
<dbReference type="GO" id="GO:0010181">
    <property type="term" value="F:FMN binding"/>
    <property type="evidence" value="ECO:0007669"/>
    <property type="project" value="InterPro"/>
</dbReference>
<dbReference type="SUPFAM" id="SSF52218">
    <property type="entry name" value="Flavoproteins"/>
    <property type="match status" value="1"/>
</dbReference>
<dbReference type="GO" id="GO:0006783">
    <property type="term" value="P:heme biosynthetic process"/>
    <property type="evidence" value="ECO:0007669"/>
    <property type="project" value="TreeGrafter"/>
</dbReference>
<gene>
    <name evidence="2" type="ORF">C8E99_1929</name>
</gene>
<feature type="domain" description="Flavodoxin-like" evidence="1">
    <location>
        <begin position="3"/>
        <end position="158"/>
    </location>
</feature>
<dbReference type="GO" id="GO:0070819">
    <property type="term" value="F:menaquinone-dependent protoporphyrinogen oxidase activity"/>
    <property type="evidence" value="ECO:0007669"/>
    <property type="project" value="TreeGrafter"/>
</dbReference>
<dbReference type="EMBL" id="QREH01000001">
    <property type="protein sequence ID" value="REE04103.1"/>
    <property type="molecule type" value="Genomic_DNA"/>
</dbReference>
<dbReference type="Pfam" id="PF12724">
    <property type="entry name" value="Flavodoxin_5"/>
    <property type="match status" value="1"/>
</dbReference>
<name>A0A3D9LG61_9MICC</name>
<comment type="caution">
    <text evidence="2">The sequence shown here is derived from an EMBL/GenBank/DDBJ whole genome shotgun (WGS) entry which is preliminary data.</text>
</comment>
<reference evidence="2 3" key="1">
    <citation type="submission" date="2018-07" db="EMBL/GenBank/DDBJ databases">
        <title>Sequencing the genomes of 1000 actinobacteria strains.</title>
        <authorList>
            <person name="Klenk H.-P."/>
        </authorList>
    </citation>
    <scope>NUCLEOTIDE SEQUENCE [LARGE SCALE GENOMIC DNA]</scope>
    <source>
        <strain evidence="2 3">DSM 14442</strain>
    </source>
</reference>